<feature type="domain" description="Type II secretion system protein GspE N-terminal" evidence="1">
    <location>
        <begin position="64"/>
        <end position="151"/>
    </location>
</feature>
<comment type="caution">
    <text evidence="2">The sequence shown here is derived from an EMBL/GenBank/DDBJ whole genome shotgun (WGS) entry which is preliminary data.</text>
</comment>
<dbReference type="Pfam" id="PF05157">
    <property type="entry name" value="MshEN"/>
    <property type="match status" value="1"/>
</dbReference>
<dbReference type="SUPFAM" id="SSF160246">
    <property type="entry name" value="EspE N-terminal domain-like"/>
    <property type="match status" value="1"/>
</dbReference>
<organism evidence="2 3">
    <name type="scientific">Telmatospirillum siberiense</name>
    <dbReference type="NCBI Taxonomy" id="382514"/>
    <lineage>
        <taxon>Bacteria</taxon>
        <taxon>Pseudomonadati</taxon>
        <taxon>Pseudomonadota</taxon>
        <taxon>Alphaproteobacteria</taxon>
        <taxon>Rhodospirillales</taxon>
        <taxon>Rhodospirillaceae</taxon>
        <taxon>Telmatospirillum</taxon>
    </lineage>
</organism>
<evidence type="ECO:0000313" key="2">
    <source>
        <dbReference type="EMBL" id="PKU22453.1"/>
    </source>
</evidence>
<name>A0A2N3PPX0_9PROT</name>
<protein>
    <submittedName>
        <fullName evidence="2">Type II secretion system protein GspE</fullName>
    </submittedName>
</protein>
<accession>A0A2N3PPX0</accession>
<dbReference type="InterPro" id="IPR037257">
    <property type="entry name" value="T2SS_E_N_sf"/>
</dbReference>
<proteinExistence type="predicted"/>
<feature type="non-terminal residue" evidence="2">
    <location>
        <position position="164"/>
    </location>
</feature>
<dbReference type="RefSeq" id="WP_420824081.1">
    <property type="nucleotide sequence ID" value="NZ_PIUM01000032.1"/>
</dbReference>
<evidence type="ECO:0000313" key="3">
    <source>
        <dbReference type="Proteomes" id="UP000233293"/>
    </source>
</evidence>
<sequence>MMDLRQSDTRVLAQLVLDRGLATSETMTRACLVQSETGERLDVVLTRLGLISEQALAAAMAEALGLPMAAPADFPARPVTAERGPTARFLRDARALPLKLTETGLDAAFVDPFDPYPAEALALLFDRPVRPVVAKASDVEAALDRLYALPDGAAEVSYTHLTLP</sequence>
<dbReference type="Proteomes" id="UP000233293">
    <property type="component" value="Unassembled WGS sequence"/>
</dbReference>
<keyword evidence="3" id="KW-1185">Reference proteome</keyword>
<evidence type="ECO:0000259" key="1">
    <source>
        <dbReference type="Pfam" id="PF05157"/>
    </source>
</evidence>
<dbReference type="Gene3D" id="1.10.40.70">
    <property type="match status" value="1"/>
</dbReference>
<dbReference type="EMBL" id="PIUM01000032">
    <property type="protein sequence ID" value="PKU22453.1"/>
    <property type="molecule type" value="Genomic_DNA"/>
</dbReference>
<dbReference type="InterPro" id="IPR007831">
    <property type="entry name" value="T2SS_GspE_N"/>
</dbReference>
<gene>
    <name evidence="2" type="ORF">CWS72_21880</name>
</gene>
<dbReference type="Gene3D" id="3.30.300.160">
    <property type="entry name" value="Type II secretion system, protein E, N-terminal domain"/>
    <property type="match status" value="1"/>
</dbReference>
<reference evidence="3" key="1">
    <citation type="submission" date="2017-12" db="EMBL/GenBank/DDBJ databases">
        <title>Draft genome sequence of Telmatospirillum siberiense 26-4b1T, an acidotolerant peatland alphaproteobacterium potentially involved in sulfur cycling.</title>
        <authorList>
            <person name="Hausmann B."/>
            <person name="Pjevac P."/>
            <person name="Schreck K."/>
            <person name="Herbold C.W."/>
            <person name="Daims H."/>
            <person name="Wagner M."/>
            <person name="Pester M."/>
            <person name="Loy A."/>
        </authorList>
    </citation>
    <scope>NUCLEOTIDE SEQUENCE [LARGE SCALE GENOMIC DNA]</scope>
    <source>
        <strain evidence="3">26-4b1</strain>
    </source>
</reference>
<dbReference type="AlphaFoldDB" id="A0A2N3PPX0"/>